<dbReference type="AlphaFoldDB" id="A0A1E3NZQ8"/>
<dbReference type="PROSITE" id="PS50250">
    <property type="entry name" value="PCI"/>
    <property type="match status" value="1"/>
</dbReference>
<dbReference type="PANTHER" id="PTHR12436:SF4">
    <property type="entry name" value="LEUKOCYTE RECEPTOR CLUSTER MEMBER 8"/>
    <property type="match status" value="1"/>
</dbReference>
<reference evidence="3 4" key="1">
    <citation type="journal article" date="2016" name="Proc. Natl. Acad. Sci. U.S.A.">
        <title>Comparative genomics of biotechnologically important yeasts.</title>
        <authorList>
            <person name="Riley R."/>
            <person name="Haridas S."/>
            <person name="Wolfe K.H."/>
            <person name="Lopes M.R."/>
            <person name="Hittinger C.T."/>
            <person name="Goeker M."/>
            <person name="Salamov A.A."/>
            <person name="Wisecaver J.H."/>
            <person name="Long T.M."/>
            <person name="Calvey C.H."/>
            <person name="Aerts A.L."/>
            <person name="Barry K.W."/>
            <person name="Choi C."/>
            <person name="Clum A."/>
            <person name="Coughlan A.Y."/>
            <person name="Deshpande S."/>
            <person name="Douglass A.P."/>
            <person name="Hanson S.J."/>
            <person name="Klenk H.-P."/>
            <person name="LaButti K.M."/>
            <person name="Lapidus A."/>
            <person name="Lindquist E.A."/>
            <person name="Lipzen A.M."/>
            <person name="Meier-Kolthoff J.P."/>
            <person name="Ohm R.A."/>
            <person name="Otillar R.P."/>
            <person name="Pangilinan J.L."/>
            <person name="Peng Y."/>
            <person name="Rokas A."/>
            <person name="Rosa C.A."/>
            <person name="Scheuner C."/>
            <person name="Sibirny A.A."/>
            <person name="Slot J.C."/>
            <person name="Stielow J.B."/>
            <person name="Sun H."/>
            <person name="Kurtzman C.P."/>
            <person name="Blackwell M."/>
            <person name="Grigoriev I.V."/>
            <person name="Jeffries T.W."/>
        </authorList>
    </citation>
    <scope>NUCLEOTIDE SEQUENCE [LARGE SCALE GENOMIC DNA]</scope>
    <source>
        <strain evidence="4">ATCC 58044 / CBS 1984 / NCYC 433 / NRRL Y-366-8</strain>
    </source>
</reference>
<sequence>MSTYNSVTPTALGASKHRDTPAMQQQTPPATDALPQSLTRFVEVCHERASDLKFDSKKTAEMQLQLKTMIEKANNIGKLWENDWDKQELPIFNNVASFELNCNLPKPKIQNQPLRFNIKDQSLKHRVGVLKRRQFNDSDDDSNEDDDELFSDSRKKARASRFERELSVSTPSGFSVNDEVFEADKNQPVRGTCQTLEKSYLRLTSAPDPSKVRPLPVLQRAFTALMDKYKSGDAKYAYLCDQFKSIRQDLRVQLIENEFSVKVYETHGRIAIENKDLGEFNQCQTVLKSLYQMPHINSSANKVDFLSYRILYYLLTRNYDSISLIKLKLTAKDKESPLIIQALKISKAHISNNYHELFRLYSKTVGTTRNLLNCFIDNERVRALAVICTAYKILSLEFLLKNFHFENEVDCMNFIKEKQIEKFIELRGDNAVYLNAANARSTILGFLNQSKRVDIKGQV</sequence>
<evidence type="ECO:0000259" key="2">
    <source>
        <dbReference type="PROSITE" id="PS50250"/>
    </source>
</evidence>
<dbReference type="STRING" id="683960.A0A1E3NZQ8"/>
<feature type="region of interest" description="Disordered" evidence="1">
    <location>
        <begin position="1"/>
        <end position="32"/>
    </location>
</feature>
<name>A0A1E3NZQ8_WICAA</name>
<organism evidence="3 4">
    <name type="scientific">Wickerhamomyces anomalus (strain ATCC 58044 / CBS 1984 / NCYC 433 / NRRL Y-366-8)</name>
    <name type="common">Yeast</name>
    <name type="synonym">Hansenula anomala</name>
    <dbReference type="NCBI Taxonomy" id="683960"/>
    <lineage>
        <taxon>Eukaryota</taxon>
        <taxon>Fungi</taxon>
        <taxon>Dikarya</taxon>
        <taxon>Ascomycota</taxon>
        <taxon>Saccharomycotina</taxon>
        <taxon>Saccharomycetes</taxon>
        <taxon>Phaffomycetales</taxon>
        <taxon>Wickerhamomycetaceae</taxon>
        <taxon>Wickerhamomyces</taxon>
    </lineage>
</organism>
<dbReference type="GO" id="GO:0000398">
    <property type="term" value="P:mRNA splicing, via spliceosome"/>
    <property type="evidence" value="ECO:0007669"/>
    <property type="project" value="EnsemblFungi"/>
</dbReference>
<dbReference type="InterPro" id="IPR000717">
    <property type="entry name" value="PCI_dom"/>
</dbReference>
<dbReference type="Proteomes" id="UP000094112">
    <property type="component" value="Unassembled WGS sequence"/>
</dbReference>
<dbReference type="OrthoDB" id="199574at2759"/>
<feature type="region of interest" description="Disordered" evidence="1">
    <location>
        <begin position="134"/>
        <end position="154"/>
    </location>
</feature>
<dbReference type="Gene3D" id="1.25.40.990">
    <property type="match status" value="1"/>
</dbReference>
<dbReference type="PANTHER" id="PTHR12436">
    <property type="entry name" value="80 KDA MCM3-ASSOCIATED PROTEIN"/>
    <property type="match status" value="1"/>
</dbReference>
<dbReference type="InterPro" id="IPR005062">
    <property type="entry name" value="SAC3/GANP/THP3_conserved"/>
</dbReference>
<keyword evidence="4" id="KW-1185">Reference proteome</keyword>
<evidence type="ECO:0000313" key="4">
    <source>
        <dbReference type="Proteomes" id="UP000094112"/>
    </source>
</evidence>
<accession>A0A1E3NZQ8</accession>
<feature type="compositionally biased region" description="Acidic residues" evidence="1">
    <location>
        <begin position="137"/>
        <end position="150"/>
    </location>
</feature>
<protein>
    <recommendedName>
        <fullName evidence="2">PCI domain-containing protein</fullName>
    </recommendedName>
</protein>
<dbReference type="GO" id="GO:0005634">
    <property type="term" value="C:nucleus"/>
    <property type="evidence" value="ECO:0007669"/>
    <property type="project" value="TreeGrafter"/>
</dbReference>
<feature type="compositionally biased region" description="Polar residues" evidence="1">
    <location>
        <begin position="22"/>
        <end position="32"/>
    </location>
</feature>
<evidence type="ECO:0000313" key="3">
    <source>
        <dbReference type="EMBL" id="ODQ58643.1"/>
    </source>
</evidence>
<dbReference type="InterPro" id="IPR045107">
    <property type="entry name" value="SAC3/GANP/THP3"/>
</dbReference>
<dbReference type="EMBL" id="KV454211">
    <property type="protein sequence ID" value="ODQ58643.1"/>
    <property type="molecule type" value="Genomic_DNA"/>
</dbReference>
<proteinExistence type="predicted"/>
<dbReference type="GO" id="GO:0000791">
    <property type="term" value="C:euchromatin"/>
    <property type="evidence" value="ECO:0007669"/>
    <property type="project" value="EnsemblFungi"/>
</dbReference>
<dbReference type="GeneID" id="30202096"/>
<dbReference type="Pfam" id="PF03399">
    <property type="entry name" value="SAC3_GANP"/>
    <property type="match status" value="1"/>
</dbReference>
<dbReference type="RefSeq" id="XP_019037850.1">
    <property type="nucleotide sequence ID" value="XM_019184850.1"/>
</dbReference>
<gene>
    <name evidence="3" type="ORF">WICANDRAFT_79191</name>
</gene>
<evidence type="ECO:0000256" key="1">
    <source>
        <dbReference type="SAM" id="MobiDB-lite"/>
    </source>
</evidence>
<feature type="domain" description="PCI" evidence="2">
    <location>
        <begin position="279"/>
        <end position="459"/>
    </location>
</feature>